<dbReference type="PANTHER" id="PTHR23112">
    <property type="entry name" value="G PROTEIN-COUPLED RECEPTOR 157-RELATED"/>
    <property type="match status" value="1"/>
</dbReference>
<evidence type="ECO:0000256" key="3">
    <source>
        <dbReference type="ARBA" id="ARBA00022989"/>
    </source>
</evidence>
<feature type="transmembrane region" description="Helical" evidence="5">
    <location>
        <begin position="49"/>
        <end position="71"/>
    </location>
</feature>
<evidence type="ECO:0000256" key="4">
    <source>
        <dbReference type="ARBA" id="ARBA00023136"/>
    </source>
</evidence>
<evidence type="ECO:0000256" key="2">
    <source>
        <dbReference type="ARBA" id="ARBA00022692"/>
    </source>
</evidence>
<keyword evidence="3 5" id="KW-1133">Transmembrane helix</keyword>
<accession>A0ABR3Y830</accession>
<dbReference type="InterPro" id="IPR022343">
    <property type="entry name" value="GCR1-cAMP_receptor"/>
</dbReference>
<dbReference type="InterPro" id="IPR017981">
    <property type="entry name" value="GPCR_2-like_7TM"/>
</dbReference>
<evidence type="ECO:0000256" key="5">
    <source>
        <dbReference type="SAM" id="Phobius"/>
    </source>
</evidence>
<proteinExistence type="predicted"/>
<feature type="transmembrane region" description="Helical" evidence="5">
    <location>
        <begin position="83"/>
        <end position="110"/>
    </location>
</feature>
<reference evidence="7 8" key="1">
    <citation type="journal article" date="2024" name="Commun. Biol.">
        <title>Comparative genomic analysis of thermophilic fungi reveals convergent evolutionary adaptations and gene losses.</title>
        <authorList>
            <person name="Steindorff A.S."/>
            <person name="Aguilar-Pontes M.V."/>
            <person name="Robinson A.J."/>
            <person name="Andreopoulos B."/>
            <person name="LaButti K."/>
            <person name="Kuo A."/>
            <person name="Mondo S."/>
            <person name="Riley R."/>
            <person name="Otillar R."/>
            <person name="Haridas S."/>
            <person name="Lipzen A."/>
            <person name="Grimwood J."/>
            <person name="Schmutz J."/>
            <person name="Clum A."/>
            <person name="Reid I.D."/>
            <person name="Moisan M.C."/>
            <person name="Butler G."/>
            <person name="Nguyen T.T.M."/>
            <person name="Dewar K."/>
            <person name="Conant G."/>
            <person name="Drula E."/>
            <person name="Henrissat B."/>
            <person name="Hansel C."/>
            <person name="Singer S."/>
            <person name="Hutchinson M.I."/>
            <person name="de Vries R.P."/>
            <person name="Natvig D.O."/>
            <person name="Powell A.J."/>
            <person name="Tsang A."/>
            <person name="Grigoriev I.V."/>
        </authorList>
    </citation>
    <scope>NUCLEOTIDE SEQUENCE [LARGE SCALE GENOMIC DNA]</scope>
    <source>
        <strain evidence="7 8">ATCC 24622</strain>
    </source>
</reference>
<comment type="subcellular location">
    <subcellularLocation>
        <location evidence="1">Membrane</location>
        <topology evidence="1">Multi-pass membrane protein</topology>
    </subcellularLocation>
</comment>
<organism evidence="7 8">
    <name type="scientific">Phialemonium thermophilum</name>
    <dbReference type="NCBI Taxonomy" id="223376"/>
    <lineage>
        <taxon>Eukaryota</taxon>
        <taxon>Fungi</taxon>
        <taxon>Dikarya</taxon>
        <taxon>Ascomycota</taxon>
        <taxon>Pezizomycotina</taxon>
        <taxon>Sordariomycetes</taxon>
        <taxon>Sordariomycetidae</taxon>
        <taxon>Cephalothecales</taxon>
        <taxon>Cephalothecaceae</taxon>
        <taxon>Phialemonium</taxon>
    </lineage>
</organism>
<sequence>MEASDITKSQLDAFSAIERACSAISLVGCVFVIFTFSVSKAFHKPINRLVFYASFGNMMTNVATLMARTYIGDTHSAGCQFQAFLIQMFMPADAFWTLAMAVNVYLTFYYKFDAQRLRKMEIPYLVCCYGIPFIVALVFIFISTPEKGRMYGNATLWCWVSTPWDIFRIATFYGPVWIVILITFFIYIRAGREIYKKHRQLRNFAYHSSHHEPEPKAQANNEAFSSVKTTEVFHEPRHKGIEFWSLFSYHIIDQAAWW</sequence>
<dbReference type="Pfam" id="PF05462">
    <property type="entry name" value="Dicty_CAR"/>
    <property type="match status" value="1"/>
</dbReference>
<feature type="transmembrane region" description="Helical" evidence="5">
    <location>
        <begin position="166"/>
        <end position="188"/>
    </location>
</feature>
<comment type="caution">
    <text evidence="7">The sequence shown here is derived from an EMBL/GenBank/DDBJ whole genome shotgun (WGS) entry which is preliminary data.</text>
</comment>
<keyword evidence="4 5" id="KW-0472">Membrane</keyword>
<keyword evidence="2 5" id="KW-0812">Transmembrane</keyword>
<dbReference type="PRINTS" id="PR02001">
    <property type="entry name" value="GCR1CAMPR"/>
</dbReference>
<evidence type="ECO:0000313" key="8">
    <source>
        <dbReference type="Proteomes" id="UP001586593"/>
    </source>
</evidence>
<evidence type="ECO:0000259" key="6">
    <source>
        <dbReference type="PROSITE" id="PS50261"/>
    </source>
</evidence>
<feature type="transmembrane region" description="Helical" evidence="5">
    <location>
        <begin position="122"/>
        <end position="142"/>
    </location>
</feature>
<protein>
    <recommendedName>
        <fullName evidence="6">G-protein coupled receptors family 2 profile 2 domain-containing protein</fullName>
    </recommendedName>
</protein>
<evidence type="ECO:0000313" key="7">
    <source>
        <dbReference type="EMBL" id="KAL1884189.1"/>
    </source>
</evidence>
<dbReference type="SUPFAM" id="SSF81321">
    <property type="entry name" value="Family A G protein-coupled receptor-like"/>
    <property type="match status" value="1"/>
</dbReference>
<dbReference type="PANTHER" id="PTHR23112:SF22">
    <property type="entry name" value="G-PROTEIN COUPLED RECEPTOR"/>
    <property type="match status" value="1"/>
</dbReference>
<dbReference type="EMBL" id="JAZHXJ010000003">
    <property type="protein sequence ID" value="KAL1884189.1"/>
    <property type="molecule type" value="Genomic_DNA"/>
</dbReference>
<feature type="transmembrane region" description="Helical" evidence="5">
    <location>
        <begin position="16"/>
        <end position="37"/>
    </location>
</feature>
<keyword evidence="8" id="KW-1185">Reference proteome</keyword>
<gene>
    <name evidence="7" type="ORF">VTK73DRAFT_5325</name>
</gene>
<evidence type="ECO:0000256" key="1">
    <source>
        <dbReference type="ARBA" id="ARBA00004141"/>
    </source>
</evidence>
<dbReference type="PROSITE" id="PS50261">
    <property type="entry name" value="G_PROTEIN_RECEP_F2_4"/>
    <property type="match status" value="1"/>
</dbReference>
<dbReference type="Gene3D" id="1.20.1070.10">
    <property type="entry name" value="Rhodopsin 7-helix transmembrane proteins"/>
    <property type="match status" value="1"/>
</dbReference>
<dbReference type="Proteomes" id="UP001586593">
    <property type="component" value="Unassembled WGS sequence"/>
</dbReference>
<name>A0ABR3Y830_9PEZI</name>
<feature type="domain" description="G-protein coupled receptors family 2 profile 2" evidence="6">
    <location>
        <begin position="14"/>
        <end position="199"/>
    </location>
</feature>